<reference evidence="1 2" key="1">
    <citation type="submission" date="2020-03" db="EMBL/GenBank/DDBJ databases">
        <title>Draft Genome Sequence of Cudoniella acicularis.</title>
        <authorList>
            <person name="Buettner E."/>
            <person name="Kellner H."/>
        </authorList>
    </citation>
    <scope>NUCLEOTIDE SEQUENCE [LARGE SCALE GENOMIC DNA]</scope>
    <source>
        <strain evidence="1 2">DSM 108380</strain>
    </source>
</reference>
<protein>
    <submittedName>
        <fullName evidence="1">Uncharacterized protein</fullName>
    </submittedName>
</protein>
<dbReference type="Proteomes" id="UP000566819">
    <property type="component" value="Unassembled WGS sequence"/>
</dbReference>
<evidence type="ECO:0000313" key="1">
    <source>
        <dbReference type="EMBL" id="KAF4629785.1"/>
    </source>
</evidence>
<sequence length="159" mass="18678">MKGLQLYCLPAWKLEQLPRDAMKKSSVETVQYNILIHEWCVAYLGKSTRTSQRLLCQQRNYCATKWLGWISEEALVFPSLSHQPHKSIAGFVELDQEAWNSRIVSENWKNFPGFPRFEEIEKEIQGSLKFLENCGPYIDPDDMWYALKLRIGEMIFVEK</sequence>
<dbReference type="AlphaFoldDB" id="A0A8H4RJ13"/>
<organism evidence="1 2">
    <name type="scientific">Cudoniella acicularis</name>
    <dbReference type="NCBI Taxonomy" id="354080"/>
    <lineage>
        <taxon>Eukaryota</taxon>
        <taxon>Fungi</taxon>
        <taxon>Dikarya</taxon>
        <taxon>Ascomycota</taxon>
        <taxon>Pezizomycotina</taxon>
        <taxon>Leotiomycetes</taxon>
        <taxon>Helotiales</taxon>
        <taxon>Tricladiaceae</taxon>
        <taxon>Cudoniella</taxon>
    </lineage>
</organism>
<accession>A0A8H4RJ13</accession>
<evidence type="ECO:0000313" key="2">
    <source>
        <dbReference type="Proteomes" id="UP000566819"/>
    </source>
</evidence>
<name>A0A8H4RJ13_9HELO</name>
<proteinExistence type="predicted"/>
<keyword evidence="2" id="KW-1185">Reference proteome</keyword>
<comment type="caution">
    <text evidence="1">The sequence shown here is derived from an EMBL/GenBank/DDBJ whole genome shotgun (WGS) entry which is preliminary data.</text>
</comment>
<gene>
    <name evidence="1" type="ORF">G7Y89_g8364</name>
</gene>
<dbReference type="EMBL" id="JAAMPI010000627">
    <property type="protein sequence ID" value="KAF4629785.1"/>
    <property type="molecule type" value="Genomic_DNA"/>
</dbReference>